<comment type="subcellular location">
    <subcellularLocation>
        <location evidence="1">Cytoplasm</location>
        <location evidence="1">Cytosol</location>
    </subcellularLocation>
</comment>
<dbReference type="InterPro" id="IPR036584">
    <property type="entry name" value="FliS_sf"/>
</dbReference>
<evidence type="ECO:0000313" key="7">
    <source>
        <dbReference type="Proteomes" id="UP000280842"/>
    </source>
</evidence>
<evidence type="ECO:0000256" key="2">
    <source>
        <dbReference type="ARBA" id="ARBA00008787"/>
    </source>
</evidence>
<protein>
    <submittedName>
        <fullName evidence="6">Flagellar protein FliS</fullName>
    </submittedName>
</protein>
<keyword evidence="5" id="KW-0143">Chaperone</keyword>
<evidence type="ECO:0000256" key="4">
    <source>
        <dbReference type="ARBA" id="ARBA00022795"/>
    </source>
</evidence>
<dbReference type="AlphaFoldDB" id="A0A3M0B7X2"/>
<dbReference type="GO" id="GO:0005829">
    <property type="term" value="C:cytosol"/>
    <property type="evidence" value="ECO:0007669"/>
    <property type="project" value="UniProtKB-SubCell"/>
</dbReference>
<accession>A0A3M0B7X2</accession>
<proteinExistence type="inferred from homology"/>
<gene>
    <name evidence="6" type="ORF">CLV39_1312</name>
</gene>
<dbReference type="Pfam" id="PF02561">
    <property type="entry name" value="FliS"/>
    <property type="match status" value="1"/>
</dbReference>
<keyword evidence="3" id="KW-0963">Cytoplasm</keyword>
<dbReference type="SUPFAM" id="SSF101116">
    <property type="entry name" value="Flagellar export chaperone FliS"/>
    <property type="match status" value="1"/>
</dbReference>
<dbReference type="PANTHER" id="PTHR34773">
    <property type="entry name" value="FLAGELLAR SECRETION CHAPERONE FLIS"/>
    <property type="match status" value="1"/>
</dbReference>
<keyword evidence="6" id="KW-0966">Cell projection</keyword>
<evidence type="ECO:0000313" key="6">
    <source>
        <dbReference type="EMBL" id="RMA93251.1"/>
    </source>
</evidence>
<evidence type="ECO:0000256" key="5">
    <source>
        <dbReference type="ARBA" id="ARBA00023186"/>
    </source>
</evidence>
<comment type="similarity">
    <text evidence="2">Belongs to the FliS family.</text>
</comment>
<organism evidence="6 7">
    <name type="scientific">Hydrogenothermus marinus</name>
    <dbReference type="NCBI Taxonomy" id="133270"/>
    <lineage>
        <taxon>Bacteria</taxon>
        <taxon>Pseudomonadati</taxon>
        <taxon>Aquificota</taxon>
        <taxon>Aquificia</taxon>
        <taxon>Aquificales</taxon>
        <taxon>Hydrogenothermaceae</taxon>
        <taxon>Hydrogenothermus</taxon>
    </lineage>
</organism>
<keyword evidence="6" id="KW-0969">Cilium</keyword>
<dbReference type="GO" id="GO:0044780">
    <property type="term" value="P:bacterial-type flagellum assembly"/>
    <property type="evidence" value="ECO:0007669"/>
    <property type="project" value="InterPro"/>
</dbReference>
<dbReference type="EMBL" id="REFO01000013">
    <property type="protein sequence ID" value="RMA93251.1"/>
    <property type="molecule type" value="Genomic_DNA"/>
</dbReference>
<reference evidence="6 7" key="1">
    <citation type="submission" date="2018-10" db="EMBL/GenBank/DDBJ databases">
        <title>Genomic Encyclopedia of Archaeal and Bacterial Type Strains, Phase II (KMG-II): from individual species to whole genera.</title>
        <authorList>
            <person name="Goeker M."/>
        </authorList>
    </citation>
    <scope>NUCLEOTIDE SEQUENCE [LARGE SCALE GENOMIC DNA]</scope>
    <source>
        <strain evidence="6 7">VM1</strain>
    </source>
</reference>
<dbReference type="NCBIfam" id="TIGR00208">
    <property type="entry name" value="fliS"/>
    <property type="match status" value="1"/>
</dbReference>
<keyword evidence="7" id="KW-1185">Reference proteome</keyword>
<dbReference type="PIRSF" id="PIRSF039090">
    <property type="entry name" value="Flis"/>
    <property type="match status" value="1"/>
</dbReference>
<dbReference type="Gene3D" id="1.20.120.340">
    <property type="entry name" value="Flagellar protein FliS"/>
    <property type="match status" value="1"/>
</dbReference>
<dbReference type="OrthoDB" id="1524959at2"/>
<comment type="caution">
    <text evidence="6">The sequence shown here is derived from an EMBL/GenBank/DDBJ whole genome shotgun (WGS) entry which is preliminary data.</text>
</comment>
<dbReference type="InterPro" id="IPR003713">
    <property type="entry name" value="FliS"/>
</dbReference>
<evidence type="ECO:0000256" key="1">
    <source>
        <dbReference type="ARBA" id="ARBA00004514"/>
    </source>
</evidence>
<dbReference type="GO" id="GO:0071973">
    <property type="term" value="P:bacterial-type flagellum-dependent cell motility"/>
    <property type="evidence" value="ECO:0007669"/>
    <property type="project" value="TreeGrafter"/>
</dbReference>
<dbReference type="Proteomes" id="UP000280842">
    <property type="component" value="Unassembled WGS sequence"/>
</dbReference>
<dbReference type="CDD" id="cd16098">
    <property type="entry name" value="FliS"/>
    <property type="match status" value="1"/>
</dbReference>
<dbReference type="PANTHER" id="PTHR34773:SF1">
    <property type="entry name" value="FLAGELLAR SECRETION CHAPERONE FLIS"/>
    <property type="match status" value="1"/>
</dbReference>
<sequence>MTNPYEQYNKYDIETLSSEDALVKAYEELLSALNVVKLAIQENDIKQKATMISKINKALSLFQASLDFEKGGEIAKNLNQIYDFCLQELLKANLNNSTENIDNIIRVLTPIYEGFKEAKEKIK</sequence>
<keyword evidence="4" id="KW-1005">Bacterial flagellum biogenesis</keyword>
<name>A0A3M0B7X2_9AQUI</name>
<dbReference type="RefSeq" id="WP_121923422.1">
    <property type="nucleotide sequence ID" value="NZ_REFO01000013.1"/>
</dbReference>
<evidence type="ECO:0000256" key="3">
    <source>
        <dbReference type="ARBA" id="ARBA00022490"/>
    </source>
</evidence>
<keyword evidence="6" id="KW-0282">Flagellum</keyword>